<feature type="non-terminal residue" evidence="1">
    <location>
        <position position="1"/>
    </location>
</feature>
<dbReference type="EMBL" id="CAJVPY010006165">
    <property type="protein sequence ID" value="CAG8657558.1"/>
    <property type="molecule type" value="Genomic_DNA"/>
</dbReference>
<evidence type="ECO:0000313" key="2">
    <source>
        <dbReference type="Proteomes" id="UP000789405"/>
    </source>
</evidence>
<organism evidence="1 2">
    <name type="scientific">Dentiscutata erythropus</name>
    <dbReference type="NCBI Taxonomy" id="1348616"/>
    <lineage>
        <taxon>Eukaryota</taxon>
        <taxon>Fungi</taxon>
        <taxon>Fungi incertae sedis</taxon>
        <taxon>Mucoromycota</taxon>
        <taxon>Glomeromycotina</taxon>
        <taxon>Glomeromycetes</taxon>
        <taxon>Diversisporales</taxon>
        <taxon>Gigasporaceae</taxon>
        <taxon>Dentiscutata</taxon>
    </lineage>
</organism>
<proteinExistence type="predicted"/>
<keyword evidence="2" id="KW-1185">Reference proteome</keyword>
<evidence type="ECO:0000313" key="1">
    <source>
        <dbReference type="EMBL" id="CAG8657558.1"/>
    </source>
</evidence>
<protein>
    <submittedName>
        <fullName evidence="1">3581_t:CDS:1</fullName>
    </submittedName>
</protein>
<name>A0A9N9H4D6_9GLOM</name>
<sequence>MAVYGTFLDACWNLEIASLVIKTNRISEVLIKWVLVKKSSSE</sequence>
<dbReference type="AlphaFoldDB" id="A0A9N9H4D6"/>
<comment type="caution">
    <text evidence="1">The sequence shown here is derived from an EMBL/GenBank/DDBJ whole genome shotgun (WGS) entry which is preliminary data.</text>
</comment>
<gene>
    <name evidence="1" type="ORF">DERYTH_LOCUS10530</name>
</gene>
<accession>A0A9N9H4D6</accession>
<reference evidence="1" key="1">
    <citation type="submission" date="2021-06" db="EMBL/GenBank/DDBJ databases">
        <authorList>
            <person name="Kallberg Y."/>
            <person name="Tangrot J."/>
            <person name="Rosling A."/>
        </authorList>
    </citation>
    <scope>NUCLEOTIDE SEQUENCE</scope>
    <source>
        <strain evidence="1">MA453B</strain>
    </source>
</reference>
<dbReference type="Proteomes" id="UP000789405">
    <property type="component" value="Unassembled WGS sequence"/>
</dbReference>